<accession>A0ABS6SCQ3</accession>
<sequence>MKTRKTTIAILSISLASLMFTSGCTRLRAQQGYVGDEELITAIAPGVDNRESVERTLGRPTFVSQWDDGIWYYVARRTKQLAFLESKPSAQEVMVVRFDTAGNVTTVDRRKGLEQVASFEPTGDKTPVFGRDTSLFEDIFGNIGRVSSVPGAGGPPR</sequence>
<protein>
    <submittedName>
        <fullName evidence="3">Outer membrane protein assembly factor BamE</fullName>
    </submittedName>
</protein>
<proteinExistence type="predicted"/>
<name>A0ABS6SCQ3_9SPHN</name>
<keyword evidence="4" id="KW-1185">Reference proteome</keyword>
<evidence type="ECO:0000259" key="2">
    <source>
        <dbReference type="Pfam" id="PF04355"/>
    </source>
</evidence>
<dbReference type="PROSITE" id="PS51257">
    <property type="entry name" value="PROKAR_LIPOPROTEIN"/>
    <property type="match status" value="1"/>
</dbReference>
<evidence type="ECO:0000313" key="3">
    <source>
        <dbReference type="EMBL" id="MBV7256199.1"/>
    </source>
</evidence>
<dbReference type="InterPro" id="IPR007450">
    <property type="entry name" value="BamE_dom"/>
</dbReference>
<feature type="domain" description="Outer membrane protein assembly factor BamE" evidence="2">
    <location>
        <begin position="32"/>
        <end position="106"/>
    </location>
</feature>
<dbReference type="EMBL" id="JAGSPA010000002">
    <property type="protein sequence ID" value="MBV7256199.1"/>
    <property type="molecule type" value="Genomic_DNA"/>
</dbReference>
<gene>
    <name evidence="3" type="ORF">KCG44_05310</name>
</gene>
<dbReference type="Pfam" id="PF04355">
    <property type="entry name" value="BamE"/>
    <property type="match status" value="1"/>
</dbReference>
<feature type="chain" id="PRO_5046504226" evidence="1">
    <location>
        <begin position="22"/>
        <end position="157"/>
    </location>
</feature>
<comment type="caution">
    <text evidence="3">The sequence shown here is derived from an EMBL/GenBank/DDBJ whole genome shotgun (WGS) entry which is preliminary data.</text>
</comment>
<reference evidence="3 4" key="1">
    <citation type="submission" date="2021-04" db="EMBL/GenBank/DDBJ databases">
        <authorList>
            <person name="Pira H."/>
            <person name="Risdian C."/>
            <person name="Wink J."/>
        </authorList>
    </citation>
    <scope>NUCLEOTIDE SEQUENCE [LARGE SCALE GENOMIC DNA]</scope>
    <source>
        <strain evidence="3 4">WHA3</strain>
    </source>
</reference>
<dbReference type="RefSeq" id="WP_218444759.1">
    <property type="nucleotide sequence ID" value="NZ_JAGSPA010000002.1"/>
</dbReference>
<evidence type="ECO:0000313" key="4">
    <source>
        <dbReference type="Proteomes" id="UP000722336"/>
    </source>
</evidence>
<feature type="signal peptide" evidence="1">
    <location>
        <begin position="1"/>
        <end position="21"/>
    </location>
</feature>
<keyword evidence="1" id="KW-0732">Signal</keyword>
<organism evidence="3 4">
    <name type="scientific">Pacificimonas pallii</name>
    <dbReference type="NCBI Taxonomy" id="2827236"/>
    <lineage>
        <taxon>Bacteria</taxon>
        <taxon>Pseudomonadati</taxon>
        <taxon>Pseudomonadota</taxon>
        <taxon>Alphaproteobacteria</taxon>
        <taxon>Sphingomonadales</taxon>
        <taxon>Sphingosinicellaceae</taxon>
        <taxon>Pacificimonas</taxon>
    </lineage>
</organism>
<evidence type="ECO:0000256" key="1">
    <source>
        <dbReference type="SAM" id="SignalP"/>
    </source>
</evidence>
<dbReference type="Proteomes" id="UP000722336">
    <property type="component" value="Unassembled WGS sequence"/>
</dbReference>